<sequence>MQLFHSACRCVGEDQTATNDPGLIFPFILCSPDLTSGQHGQWKPPPEFRSRSPASSSNTYIASISFETTSLNAFQKMGISNLLTHFQNGEVYGLWLAEGRFPTCGILSVSVGHRGEFVPMGHDWLFGRLGNRAERNCVNTCSFKARTLFGGFASFVSLTSLSVSPVSTCCRRCSAYSQRQNKCRTLPGAGFSRRKRSLSISNVSSGSDSGFELKLHSESDHEIFV</sequence>
<reference evidence="1 2" key="1">
    <citation type="journal article" date="2017" name="Gigascience">
        <title>Draft genome of the honey bee ectoparasitic mite, Tropilaelaps mercedesae, is shaped by the parasitic life history.</title>
        <authorList>
            <person name="Dong X."/>
            <person name="Armstrong S.D."/>
            <person name="Xia D."/>
            <person name="Makepeace B.L."/>
            <person name="Darby A.C."/>
            <person name="Kadowaki T."/>
        </authorList>
    </citation>
    <scope>NUCLEOTIDE SEQUENCE [LARGE SCALE GENOMIC DNA]</scope>
    <source>
        <strain evidence="1">Wuxi-XJTLU</strain>
    </source>
</reference>
<protein>
    <submittedName>
        <fullName evidence="1">Uncharacterized protein</fullName>
    </submittedName>
</protein>
<proteinExistence type="predicted"/>
<gene>
    <name evidence="1" type="ORF">BIW11_06815</name>
</gene>
<name>A0A1V9XWT5_9ACAR</name>
<dbReference type="Proteomes" id="UP000192247">
    <property type="component" value="Unassembled WGS sequence"/>
</dbReference>
<keyword evidence="2" id="KW-1185">Reference proteome</keyword>
<accession>A0A1V9XWT5</accession>
<evidence type="ECO:0000313" key="1">
    <source>
        <dbReference type="EMBL" id="OQR77828.1"/>
    </source>
</evidence>
<organism evidence="1 2">
    <name type="scientific">Tropilaelaps mercedesae</name>
    <dbReference type="NCBI Taxonomy" id="418985"/>
    <lineage>
        <taxon>Eukaryota</taxon>
        <taxon>Metazoa</taxon>
        <taxon>Ecdysozoa</taxon>
        <taxon>Arthropoda</taxon>
        <taxon>Chelicerata</taxon>
        <taxon>Arachnida</taxon>
        <taxon>Acari</taxon>
        <taxon>Parasitiformes</taxon>
        <taxon>Mesostigmata</taxon>
        <taxon>Gamasina</taxon>
        <taxon>Dermanyssoidea</taxon>
        <taxon>Laelapidae</taxon>
        <taxon>Tropilaelaps</taxon>
    </lineage>
</organism>
<comment type="caution">
    <text evidence="1">The sequence shown here is derived from an EMBL/GenBank/DDBJ whole genome shotgun (WGS) entry which is preliminary data.</text>
</comment>
<dbReference type="EMBL" id="MNPL01002997">
    <property type="protein sequence ID" value="OQR77828.1"/>
    <property type="molecule type" value="Genomic_DNA"/>
</dbReference>
<dbReference type="AlphaFoldDB" id="A0A1V9XWT5"/>
<evidence type="ECO:0000313" key="2">
    <source>
        <dbReference type="Proteomes" id="UP000192247"/>
    </source>
</evidence>
<dbReference type="InParanoid" id="A0A1V9XWT5"/>